<dbReference type="EMBL" id="JABSTU010006875">
    <property type="protein sequence ID" value="KAH7931638.1"/>
    <property type="molecule type" value="Genomic_DNA"/>
</dbReference>
<organism evidence="2 3">
    <name type="scientific">Rhipicephalus microplus</name>
    <name type="common">Cattle tick</name>
    <name type="synonym">Boophilus microplus</name>
    <dbReference type="NCBI Taxonomy" id="6941"/>
    <lineage>
        <taxon>Eukaryota</taxon>
        <taxon>Metazoa</taxon>
        <taxon>Ecdysozoa</taxon>
        <taxon>Arthropoda</taxon>
        <taxon>Chelicerata</taxon>
        <taxon>Arachnida</taxon>
        <taxon>Acari</taxon>
        <taxon>Parasitiformes</taxon>
        <taxon>Ixodida</taxon>
        <taxon>Ixodoidea</taxon>
        <taxon>Ixodidae</taxon>
        <taxon>Rhipicephalinae</taxon>
        <taxon>Rhipicephalus</taxon>
        <taxon>Boophilus</taxon>
    </lineage>
</organism>
<reference evidence="2" key="1">
    <citation type="journal article" date="2020" name="Cell">
        <title>Large-Scale Comparative Analyses of Tick Genomes Elucidate Their Genetic Diversity and Vector Capacities.</title>
        <authorList>
            <consortium name="Tick Genome and Microbiome Consortium (TIGMIC)"/>
            <person name="Jia N."/>
            <person name="Wang J."/>
            <person name="Shi W."/>
            <person name="Du L."/>
            <person name="Sun Y."/>
            <person name="Zhan W."/>
            <person name="Jiang J.F."/>
            <person name="Wang Q."/>
            <person name="Zhang B."/>
            <person name="Ji P."/>
            <person name="Bell-Sakyi L."/>
            <person name="Cui X.M."/>
            <person name="Yuan T.T."/>
            <person name="Jiang B.G."/>
            <person name="Yang W.F."/>
            <person name="Lam T.T."/>
            <person name="Chang Q.C."/>
            <person name="Ding S.J."/>
            <person name="Wang X.J."/>
            <person name="Zhu J.G."/>
            <person name="Ruan X.D."/>
            <person name="Zhao L."/>
            <person name="Wei J.T."/>
            <person name="Ye R.Z."/>
            <person name="Que T.C."/>
            <person name="Du C.H."/>
            <person name="Zhou Y.H."/>
            <person name="Cheng J.X."/>
            <person name="Dai P.F."/>
            <person name="Guo W.B."/>
            <person name="Han X.H."/>
            <person name="Huang E.J."/>
            <person name="Li L.F."/>
            <person name="Wei W."/>
            <person name="Gao Y.C."/>
            <person name="Liu J.Z."/>
            <person name="Shao H.Z."/>
            <person name="Wang X."/>
            <person name="Wang C.C."/>
            <person name="Yang T.C."/>
            <person name="Huo Q.B."/>
            <person name="Li W."/>
            <person name="Chen H.Y."/>
            <person name="Chen S.E."/>
            <person name="Zhou L.G."/>
            <person name="Ni X.B."/>
            <person name="Tian J.H."/>
            <person name="Sheng Y."/>
            <person name="Liu T."/>
            <person name="Pan Y.S."/>
            <person name="Xia L.Y."/>
            <person name="Li J."/>
            <person name="Zhao F."/>
            <person name="Cao W.C."/>
        </authorList>
    </citation>
    <scope>NUCLEOTIDE SEQUENCE</scope>
    <source>
        <strain evidence="2">Rmic-2018</strain>
    </source>
</reference>
<protein>
    <recommendedName>
        <fullName evidence="4">Ricin B lectin domain-containing protein</fullName>
    </recommendedName>
</protein>
<name>A0A9J6CT19_RHIMP</name>
<evidence type="ECO:0000313" key="2">
    <source>
        <dbReference type="EMBL" id="KAH7931638.1"/>
    </source>
</evidence>
<sequence>MQLVATFCLATHVSATVGVLQPVEYAANIARAIKMASDTLGGADEEGVFIKTMHGRGCLDSGCCSIDWSQRLRVNSNCPTWGWLKWNSDGPLIVSQRPLFRGCLECENAELGCVAHVSRCSGRLDQQWRLKFASNWTTAFGEALFAIASFYSPEHCLTLVNGGGDGDFYALQECVKPRPSEWQGFYVVRNPLKR</sequence>
<reference evidence="2" key="2">
    <citation type="submission" date="2021-09" db="EMBL/GenBank/DDBJ databases">
        <authorList>
            <person name="Jia N."/>
            <person name="Wang J."/>
            <person name="Shi W."/>
            <person name="Du L."/>
            <person name="Sun Y."/>
            <person name="Zhan W."/>
            <person name="Jiang J."/>
            <person name="Wang Q."/>
            <person name="Zhang B."/>
            <person name="Ji P."/>
            <person name="Sakyi L.B."/>
            <person name="Cui X."/>
            <person name="Yuan T."/>
            <person name="Jiang B."/>
            <person name="Yang W."/>
            <person name="Lam T.T.-Y."/>
            <person name="Chang Q."/>
            <person name="Ding S."/>
            <person name="Wang X."/>
            <person name="Zhu J."/>
            <person name="Ruan X."/>
            <person name="Zhao L."/>
            <person name="Wei J."/>
            <person name="Que T."/>
            <person name="Du C."/>
            <person name="Cheng J."/>
            <person name="Dai P."/>
            <person name="Han X."/>
            <person name="Huang E."/>
            <person name="Gao Y."/>
            <person name="Liu J."/>
            <person name="Shao H."/>
            <person name="Ye R."/>
            <person name="Li L."/>
            <person name="Wei W."/>
            <person name="Wang X."/>
            <person name="Wang C."/>
            <person name="Huo Q."/>
            <person name="Li W."/>
            <person name="Guo W."/>
            <person name="Chen H."/>
            <person name="Chen S."/>
            <person name="Zhou L."/>
            <person name="Zhou L."/>
            <person name="Ni X."/>
            <person name="Tian J."/>
            <person name="Zhou Y."/>
            <person name="Sheng Y."/>
            <person name="Liu T."/>
            <person name="Pan Y."/>
            <person name="Xia L."/>
            <person name="Li J."/>
            <person name="Zhao F."/>
            <person name="Cao W."/>
        </authorList>
    </citation>
    <scope>NUCLEOTIDE SEQUENCE</scope>
    <source>
        <strain evidence="2">Rmic-2018</strain>
        <tissue evidence="2">Larvae</tissue>
    </source>
</reference>
<dbReference type="VEuPathDB" id="VectorBase:LOC119187893"/>
<dbReference type="SUPFAM" id="SSF50370">
    <property type="entry name" value="Ricin B-like lectins"/>
    <property type="match status" value="1"/>
</dbReference>
<keyword evidence="3" id="KW-1185">Reference proteome</keyword>
<dbReference type="InterPro" id="IPR035992">
    <property type="entry name" value="Ricin_B-like_lectins"/>
</dbReference>
<keyword evidence="1" id="KW-0732">Signal</keyword>
<evidence type="ECO:0000313" key="3">
    <source>
        <dbReference type="Proteomes" id="UP000821866"/>
    </source>
</evidence>
<gene>
    <name evidence="2" type="ORF">HPB51_029767</name>
</gene>
<evidence type="ECO:0008006" key="4">
    <source>
        <dbReference type="Google" id="ProtNLM"/>
    </source>
</evidence>
<feature type="chain" id="PRO_5039895838" description="Ricin B lectin domain-containing protein" evidence="1">
    <location>
        <begin position="16"/>
        <end position="194"/>
    </location>
</feature>
<feature type="signal peptide" evidence="1">
    <location>
        <begin position="1"/>
        <end position="15"/>
    </location>
</feature>
<evidence type="ECO:0000256" key="1">
    <source>
        <dbReference type="SAM" id="SignalP"/>
    </source>
</evidence>
<comment type="caution">
    <text evidence="2">The sequence shown here is derived from an EMBL/GenBank/DDBJ whole genome shotgun (WGS) entry which is preliminary data.</text>
</comment>
<proteinExistence type="predicted"/>
<accession>A0A9J6CT19</accession>
<dbReference type="AlphaFoldDB" id="A0A9J6CT19"/>
<dbReference type="Proteomes" id="UP000821866">
    <property type="component" value="Unassembled WGS sequence"/>
</dbReference>